<dbReference type="AlphaFoldDB" id="J9F3J9"/>
<dbReference type="GO" id="GO:0000160">
    <property type="term" value="P:phosphorelay signal transduction system"/>
    <property type="evidence" value="ECO:0007669"/>
    <property type="project" value="InterPro"/>
</dbReference>
<dbReference type="EMBL" id="AMCI01009445">
    <property type="protein sequence ID" value="EJW89476.1"/>
    <property type="molecule type" value="Genomic_DNA"/>
</dbReference>
<evidence type="ECO:0000259" key="1">
    <source>
        <dbReference type="PROSITE" id="PS50110"/>
    </source>
</evidence>
<comment type="caution">
    <text evidence="2">The sequence shown here is derived from an EMBL/GenBank/DDBJ whole genome shotgun (WGS) entry which is preliminary data.</text>
</comment>
<dbReference type="InterPro" id="IPR001789">
    <property type="entry name" value="Sig_transdc_resp-reg_receiver"/>
</dbReference>
<dbReference type="SUPFAM" id="SSF52172">
    <property type="entry name" value="CheY-like"/>
    <property type="match status" value="1"/>
</dbReference>
<proteinExistence type="predicted"/>
<sequence length="40" mass="4496">MAKIFVVDDDMDMLNLIQMALRKDGHQVDIESDATTVQST</sequence>
<dbReference type="Gene3D" id="3.40.50.2300">
    <property type="match status" value="1"/>
</dbReference>
<protein>
    <recommendedName>
        <fullName evidence="1">Response regulatory domain-containing protein</fullName>
    </recommendedName>
</protein>
<feature type="non-terminal residue" evidence="2">
    <location>
        <position position="40"/>
    </location>
</feature>
<gene>
    <name evidence="2" type="ORF">EVA_22418</name>
</gene>
<reference evidence="2" key="1">
    <citation type="journal article" date="2012" name="PLoS ONE">
        <title>Gene sets for utilization of primary and secondary nutrition supplies in the distal gut of endangered iberian lynx.</title>
        <authorList>
            <person name="Alcaide M."/>
            <person name="Messina E."/>
            <person name="Richter M."/>
            <person name="Bargiela R."/>
            <person name="Peplies J."/>
            <person name="Huws S.A."/>
            <person name="Newbold C.J."/>
            <person name="Golyshin P.N."/>
            <person name="Simon M.A."/>
            <person name="Lopez G."/>
            <person name="Yakimov M.M."/>
            <person name="Ferrer M."/>
        </authorList>
    </citation>
    <scope>NUCLEOTIDE SEQUENCE</scope>
</reference>
<organism evidence="2">
    <name type="scientific">gut metagenome</name>
    <dbReference type="NCBI Taxonomy" id="749906"/>
    <lineage>
        <taxon>unclassified sequences</taxon>
        <taxon>metagenomes</taxon>
        <taxon>organismal metagenomes</taxon>
    </lineage>
</organism>
<dbReference type="InterPro" id="IPR011006">
    <property type="entry name" value="CheY-like_superfamily"/>
</dbReference>
<dbReference type="PROSITE" id="PS50110">
    <property type="entry name" value="RESPONSE_REGULATORY"/>
    <property type="match status" value="1"/>
</dbReference>
<evidence type="ECO:0000313" key="2">
    <source>
        <dbReference type="EMBL" id="EJW89476.1"/>
    </source>
</evidence>
<accession>J9F3J9</accession>
<name>J9F3J9_9ZZZZ</name>
<feature type="domain" description="Response regulatory" evidence="1">
    <location>
        <begin position="3"/>
        <end position="40"/>
    </location>
</feature>